<protein>
    <recommendedName>
        <fullName evidence="4">Secreted protein</fullName>
    </recommendedName>
</protein>
<evidence type="ECO:0000256" key="1">
    <source>
        <dbReference type="SAM" id="Phobius"/>
    </source>
</evidence>
<accession>A0ABQ2X7M4</accession>
<comment type="caution">
    <text evidence="2">The sequence shown here is derived from an EMBL/GenBank/DDBJ whole genome shotgun (WGS) entry which is preliminary data.</text>
</comment>
<dbReference type="Proteomes" id="UP000617743">
    <property type="component" value="Unassembled WGS sequence"/>
</dbReference>
<organism evidence="2 3">
    <name type="scientific">Streptomyces lomondensis</name>
    <dbReference type="NCBI Taxonomy" id="68229"/>
    <lineage>
        <taxon>Bacteria</taxon>
        <taxon>Bacillati</taxon>
        <taxon>Actinomycetota</taxon>
        <taxon>Actinomycetes</taxon>
        <taxon>Kitasatosporales</taxon>
        <taxon>Streptomycetaceae</taxon>
        <taxon>Streptomyces</taxon>
    </lineage>
</organism>
<feature type="transmembrane region" description="Helical" evidence="1">
    <location>
        <begin position="6"/>
        <end position="29"/>
    </location>
</feature>
<keyword evidence="1" id="KW-1133">Transmembrane helix</keyword>
<keyword evidence="1" id="KW-0812">Transmembrane</keyword>
<gene>
    <name evidence="2" type="ORF">GCM10010383_37310</name>
</gene>
<sequence length="263" mass="29058">MDTEQVYAAFSAAGAALSGAAAVAAVLVARWQTRFARRVALETTHAQRAVERELRLEAQRSEAWTAFLCAADAFAGAVWTLADVAPEHRAEELRRRSEVLTTACSALPMHGPDRVVRQAEALRERCARMEQYAVRRAVVRSALQALLEKWCPGNAEHCESDAHSSAWLAHVLLEGWGDREDDERPDDLAHLEDLIRESGALADADLARLLAVARSPVCWELLAAEPRWLRPRTGYDEARDAFTAAVRDQSRLAQVLDPAELAD</sequence>
<keyword evidence="1" id="KW-0472">Membrane</keyword>
<reference evidence="3" key="1">
    <citation type="journal article" date="2019" name="Int. J. Syst. Evol. Microbiol.">
        <title>The Global Catalogue of Microorganisms (GCM) 10K type strain sequencing project: providing services to taxonomists for standard genome sequencing and annotation.</title>
        <authorList>
            <consortium name="The Broad Institute Genomics Platform"/>
            <consortium name="The Broad Institute Genome Sequencing Center for Infectious Disease"/>
            <person name="Wu L."/>
            <person name="Ma J."/>
        </authorList>
    </citation>
    <scope>NUCLEOTIDE SEQUENCE [LARGE SCALE GENOMIC DNA]</scope>
    <source>
        <strain evidence="3">JCM 4866</strain>
    </source>
</reference>
<proteinExistence type="predicted"/>
<evidence type="ECO:0000313" key="2">
    <source>
        <dbReference type="EMBL" id="GGX03564.1"/>
    </source>
</evidence>
<evidence type="ECO:0000313" key="3">
    <source>
        <dbReference type="Proteomes" id="UP000617743"/>
    </source>
</evidence>
<dbReference type="RefSeq" id="WP_190051331.1">
    <property type="nucleotide sequence ID" value="NZ_BMWC01000004.1"/>
</dbReference>
<name>A0ABQ2X7M4_9ACTN</name>
<dbReference type="EMBL" id="BMWC01000004">
    <property type="protein sequence ID" value="GGX03564.1"/>
    <property type="molecule type" value="Genomic_DNA"/>
</dbReference>
<evidence type="ECO:0008006" key="4">
    <source>
        <dbReference type="Google" id="ProtNLM"/>
    </source>
</evidence>
<keyword evidence="3" id="KW-1185">Reference proteome</keyword>